<sequence>MENSAPPNSLHFSKSQTSEVTQVVQQVEETNSMPLTEPKKKTIPLIFKLGFYIKN</sequence>
<keyword evidence="2" id="KW-1185">Reference proteome</keyword>
<dbReference type="Proteomes" id="UP000276133">
    <property type="component" value="Unassembled WGS sequence"/>
</dbReference>
<evidence type="ECO:0000313" key="2">
    <source>
        <dbReference type="Proteomes" id="UP000276133"/>
    </source>
</evidence>
<dbReference type="EMBL" id="REGN01011766">
    <property type="protein sequence ID" value="RMZ96932.1"/>
    <property type="molecule type" value="Genomic_DNA"/>
</dbReference>
<protein>
    <submittedName>
        <fullName evidence="1">Uncharacterized protein</fullName>
    </submittedName>
</protein>
<gene>
    <name evidence="1" type="ORF">BpHYR1_019987</name>
</gene>
<comment type="caution">
    <text evidence="1">The sequence shown here is derived from an EMBL/GenBank/DDBJ whole genome shotgun (WGS) entry which is preliminary data.</text>
</comment>
<proteinExistence type="predicted"/>
<name>A0A3M7PCZ2_BRAPC</name>
<reference evidence="1 2" key="1">
    <citation type="journal article" date="2018" name="Sci. Rep.">
        <title>Genomic signatures of local adaptation to the degree of environmental predictability in rotifers.</title>
        <authorList>
            <person name="Franch-Gras L."/>
            <person name="Hahn C."/>
            <person name="Garcia-Roger E.M."/>
            <person name="Carmona M.J."/>
            <person name="Serra M."/>
            <person name="Gomez A."/>
        </authorList>
    </citation>
    <scope>NUCLEOTIDE SEQUENCE [LARGE SCALE GENOMIC DNA]</scope>
    <source>
        <strain evidence="1">HYR1</strain>
    </source>
</reference>
<evidence type="ECO:0000313" key="1">
    <source>
        <dbReference type="EMBL" id="RMZ96932.1"/>
    </source>
</evidence>
<organism evidence="1 2">
    <name type="scientific">Brachionus plicatilis</name>
    <name type="common">Marine rotifer</name>
    <name type="synonym">Brachionus muelleri</name>
    <dbReference type="NCBI Taxonomy" id="10195"/>
    <lineage>
        <taxon>Eukaryota</taxon>
        <taxon>Metazoa</taxon>
        <taxon>Spiralia</taxon>
        <taxon>Gnathifera</taxon>
        <taxon>Rotifera</taxon>
        <taxon>Eurotatoria</taxon>
        <taxon>Monogononta</taxon>
        <taxon>Pseudotrocha</taxon>
        <taxon>Ploima</taxon>
        <taxon>Brachionidae</taxon>
        <taxon>Brachionus</taxon>
    </lineage>
</organism>
<accession>A0A3M7PCZ2</accession>
<dbReference type="AlphaFoldDB" id="A0A3M7PCZ2"/>